<dbReference type="KEGG" id="abat:CFX1CAM_0975"/>
<gene>
    <name evidence="2" type="ORF">CFX1CAM_0975</name>
</gene>
<dbReference type="EMBL" id="LT859958">
    <property type="protein sequence ID" value="SMX54040.1"/>
    <property type="molecule type" value="Genomic_DNA"/>
</dbReference>
<feature type="domain" description="SHOCT-like" evidence="1">
    <location>
        <begin position="14"/>
        <end position="57"/>
    </location>
</feature>
<organism evidence="2 3">
    <name type="scientific">Candidatus Brevifilum fermentans</name>
    <dbReference type="NCBI Taxonomy" id="1986204"/>
    <lineage>
        <taxon>Bacteria</taxon>
        <taxon>Bacillati</taxon>
        <taxon>Chloroflexota</taxon>
        <taxon>Anaerolineae</taxon>
        <taxon>Anaerolineales</taxon>
        <taxon>Anaerolineaceae</taxon>
        <taxon>Candidatus Brevifilum</taxon>
    </lineage>
</organism>
<protein>
    <recommendedName>
        <fullName evidence="1">SHOCT-like domain-containing protein</fullName>
    </recommendedName>
</protein>
<reference evidence="3" key="1">
    <citation type="submission" date="2017-05" db="EMBL/GenBank/DDBJ databases">
        <authorList>
            <person name="Kirkegaard R."/>
            <person name="Mcilroy J S."/>
        </authorList>
    </citation>
    <scope>NUCLEOTIDE SEQUENCE [LARGE SCALE GENOMIC DNA]</scope>
</reference>
<evidence type="ECO:0000313" key="2">
    <source>
        <dbReference type="EMBL" id="SMX54040.1"/>
    </source>
</evidence>
<accession>A0A1Y6K7N6</accession>
<dbReference type="Proteomes" id="UP000195514">
    <property type="component" value="Chromosome I"/>
</dbReference>
<evidence type="ECO:0000259" key="1">
    <source>
        <dbReference type="Pfam" id="PF20612"/>
    </source>
</evidence>
<name>A0A1Y6K7N6_9CHLR</name>
<dbReference type="Pfam" id="PF20612">
    <property type="entry name" value="SHOCT_2"/>
    <property type="match status" value="1"/>
</dbReference>
<keyword evidence="3" id="KW-1185">Reference proteome</keyword>
<evidence type="ECO:0000313" key="3">
    <source>
        <dbReference type="Proteomes" id="UP000195514"/>
    </source>
</evidence>
<dbReference type="InterPro" id="IPR046749">
    <property type="entry name" value="SHOCT_2"/>
</dbReference>
<proteinExistence type="predicted"/>
<sequence length="70" mass="7917">MSVISPADIDRSSAEANRLIRYSLQLAMLSKLLGNQLISQAEYTEIRQKLMNKYGILSEITIPSVYQNDI</sequence>
<dbReference type="AlphaFoldDB" id="A0A1Y6K7N6"/>